<keyword evidence="2" id="KW-1185">Reference proteome</keyword>
<sequence>MPDSKLQAWQSEIINSVKNMPEGSAKAAAESALKAGRVEGWIINGRNSLEADNVKEWSSLCRSKAGGVVDLREQRVLAMDDGAYKISDNQYFFADACSVEGEEKMNDVVKTAWADAGVNKELFYVTTYSGYRSSRADPQGVEHQSDTEIDDHVLGTLVLDALAHSRFVLPEPRSDVWIHPEATFDMDLYDRDLSTQRYDQWVSRTLERWGYKSKRALFKDMKKCSIERKEGHITFRPSHHEKLEVWTSKGINDARHVHIPSDSSPSEVGAALRLAFSRCT</sequence>
<name>A0ABY0RP98_9PSED</name>
<protein>
    <recommendedName>
        <fullName evidence="3">DUF1436 family protein</fullName>
    </recommendedName>
</protein>
<proteinExistence type="predicted"/>
<dbReference type="CDD" id="cd13445">
    <property type="entry name" value="CDI_inhibitor_EC869_like"/>
    <property type="match status" value="1"/>
</dbReference>
<dbReference type="RefSeq" id="WP_231999498.1">
    <property type="nucleotide sequence ID" value="NZ_LT629708.1"/>
</dbReference>
<dbReference type="InterPro" id="IPR037891">
    <property type="entry name" value="Cdil-like_sf"/>
</dbReference>
<evidence type="ECO:0000313" key="2">
    <source>
        <dbReference type="Proteomes" id="UP000182654"/>
    </source>
</evidence>
<dbReference type="Pfam" id="PF07262">
    <property type="entry name" value="CdiI"/>
    <property type="match status" value="1"/>
</dbReference>
<reference evidence="1 2" key="1">
    <citation type="submission" date="2016-10" db="EMBL/GenBank/DDBJ databases">
        <authorList>
            <person name="Varghese N."/>
            <person name="Submissions S."/>
        </authorList>
    </citation>
    <scope>NUCLEOTIDE SEQUENCE [LARGE SCALE GENOMIC DNA]</scope>
    <source>
        <strain evidence="1 2">BS2774</strain>
    </source>
</reference>
<dbReference type="EMBL" id="LT629708">
    <property type="protein sequence ID" value="SDO34369.1"/>
    <property type="molecule type" value="Genomic_DNA"/>
</dbReference>
<dbReference type="Gene3D" id="3.40.1590.10">
    <property type="entry name" value="NMB0488-like"/>
    <property type="match status" value="1"/>
</dbReference>
<accession>A0ABY0RP98</accession>
<evidence type="ECO:0008006" key="3">
    <source>
        <dbReference type="Google" id="ProtNLM"/>
    </source>
</evidence>
<gene>
    <name evidence="1" type="ORF">SAMN04490184_0321</name>
</gene>
<dbReference type="InterPro" id="IPR009888">
    <property type="entry name" value="CdiI_Proteobact"/>
</dbReference>
<dbReference type="SUPFAM" id="SSF160207">
    <property type="entry name" value="NMB0488-like"/>
    <property type="match status" value="1"/>
</dbReference>
<dbReference type="Proteomes" id="UP000182654">
    <property type="component" value="Chromosome I"/>
</dbReference>
<organism evidence="1 2">
    <name type="scientific">Pseudomonas extremorientalis</name>
    <dbReference type="NCBI Taxonomy" id="169669"/>
    <lineage>
        <taxon>Bacteria</taxon>
        <taxon>Pseudomonadati</taxon>
        <taxon>Pseudomonadota</taxon>
        <taxon>Gammaproteobacteria</taxon>
        <taxon>Pseudomonadales</taxon>
        <taxon>Pseudomonadaceae</taxon>
        <taxon>Pseudomonas</taxon>
    </lineage>
</organism>
<evidence type="ECO:0000313" key="1">
    <source>
        <dbReference type="EMBL" id="SDO34369.1"/>
    </source>
</evidence>